<dbReference type="RefSeq" id="WP_110318999.1">
    <property type="nucleotide sequence ID" value="NZ_QJJU01000023.1"/>
</dbReference>
<reference evidence="2" key="1">
    <citation type="submission" date="2018-05" db="EMBL/GenBank/DDBJ databases">
        <authorList>
            <person name="Deangelis K."/>
            <person name="Huntemann M."/>
            <person name="Clum A."/>
            <person name="Pillay M."/>
            <person name="Palaniappan K."/>
            <person name="Varghese N."/>
            <person name="Mikhailova N."/>
            <person name="Stamatis D."/>
            <person name="Reddy T."/>
            <person name="Daum C."/>
            <person name="Shapiro N."/>
            <person name="Ivanova N."/>
            <person name="Kyrpides N."/>
            <person name="Woyke T."/>
        </authorList>
    </citation>
    <scope>NUCLEOTIDE SEQUENCE [LARGE SCALE GENOMIC DNA]</scope>
    <source>
        <strain evidence="2">GAS496</strain>
    </source>
</reference>
<gene>
    <name evidence="1" type="ORF">C8E89_12329</name>
</gene>
<dbReference type="AlphaFoldDB" id="A0A318H9G9"/>
<keyword evidence="2" id="KW-1185">Reference proteome</keyword>
<dbReference type="OrthoDB" id="4728589at2"/>
<proteinExistence type="predicted"/>
<dbReference type="EMBL" id="QJJU01000023">
    <property type="protein sequence ID" value="PXX03227.1"/>
    <property type="molecule type" value="Genomic_DNA"/>
</dbReference>
<comment type="caution">
    <text evidence="1">The sequence shown here is derived from an EMBL/GenBank/DDBJ whole genome shotgun (WGS) entry which is preliminary data.</text>
</comment>
<sequence length="111" mass="11541">MAADVVGKQEVLTAADSLEDLLHQTTTHLSAYGNHTQDLHASGMLTGSAGTTNVVTGSEIQEAISKITARWTTAIDMLRQSVGSFDNTDIESASSIAQVASGMGDGGLRFT</sequence>
<reference evidence="1 2" key="2">
    <citation type="submission" date="2018-06" db="EMBL/GenBank/DDBJ databases">
        <title>Sequencing of bacterial isolates from soil warming experiment in Harvard Forest, Massachusetts, USA.</title>
        <authorList>
            <person name="Deangelis K.PhD."/>
        </authorList>
    </citation>
    <scope>NUCLEOTIDE SEQUENCE [LARGE SCALE GENOMIC DNA]</scope>
    <source>
        <strain evidence="1 2">GAS496</strain>
    </source>
</reference>
<protein>
    <submittedName>
        <fullName evidence="1">Uncharacterized protein</fullName>
    </submittedName>
</protein>
<evidence type="ECO:0000313" key="2">
    <source>
        <dbReference type="Proteomes" id="UP000247781"/>
    </source>
</evidence>
<dbReference type="Proteomes" id="UP000247781">
    <property type="component" value="Unassembled WGS sequence"/>
</dbReference>
<evidence type="ECO:0000313" key="1">
    <source>
        <dbReference type="EMBL" id="PXX03227.1"/>
    </source>
</evidence>
<accession>A0A318H9G9</accession>
<name>A0A318H9G9_9MYCO</name>
<organism evidence="1 2">
    <name type="scientific">Mycolicibacterium moriokaense</name>
    <dbReference type="NCBI Taxonomy" id="39691"/>
    <lineage>
        <taxon>Bacteria</taxon>
        <taxon>Bacillati</taxon>
        <taxon>Actinomycetota</taxon>
        <taxon>Actinomycetes</taxon>
        <taxon>Mycobacteriales</taxon>
        <taxon>Mycobacteriaceae</taxon>
        <taxon>Mycolicibacterium</taxon>
    </lineage>
</organism>